<dbReference type="InterPro" id="IPR053781">
    <property type="entry name" value="F-box_AtFBL13-like"/>
</dbReference>
<evidence type="ECO:0000313" key="4">
    <source>
        <dbReference type="EMBL" id="KAJ9565929.1"/>
    </source>
</evidence>
<dbReference type="Gene3D" id="1.20.1280.50">
    <property type="match status" value="1"/>
</dbReference>
<evidence type="ECO:0008006" key="6">
    <source>
        <dbReference type="Google" id="ProtNLM"/>
    </source>
</evidence>
<evidence type="ECO:0000259" key="2">
    <source>
        <dbReference type="Pfam" id="PF00646"/>
    </source>
</evidence>
<dbReference type="PANTHER" id="PTHR32212:SF454">
    <property type="entry name" value="F-BOX DOMAIN, LEUCINE-RICH REPEAT DOMAIN, L DOMAIN-CONTAINING PROTEIN"/>
    <property type="match status" value="1"/>
</dbReference>
<evidence type="ECO:0000256" key="1">
    <source>
        <dbReference type="SAM" id="MobiDB-lite"/>
    </source>
</evidence>
<dbReference type="Proteomes" id="UP001172457">
    <property type="component" value="Chromosome 1"/>
</dbReference>
<dbReference type="Gene3D" id="3.80.10.10">
    <property type="entry name" value="Ribonuclease Inhibitor"/>
    <property type="match status" value="1"/>
</dbReference>
<feature type="domain" description="F-box" evidence="2">
    <location>
        <begin position="49"/>
        <end position="89"/>
    </location>
</feature>
<gene>
    <name evidence="4" type="ORF">OSB04_001895</name>
</gene>
<dbReference type="EMBL" id="JARYMX010000001">
    <property type="protein sequence ID" value="KAJ9565929.1"/>
    <property type="molecule type" value="Genomic_DNA"/>
</dbReference>
<accession>A0AA38TTN6</accession>
<dbReference type="SUPFAM" id="SSF52047">
    <property type="entry name" value="RNI-like"/>
    <property type="match status" value="1"/>
</dbReference>
<organism evidence="4 5">
    <name type="scientific">Centaurea solstitialis</name>
    <name type="common">yellow star-thistle</name>
    <dbReference type="NCBI Taxonomy" id="347529"/>
    <lineage>
        <taxon>Eukaryota</taxon>
        <taxon>Viridiplantae</taxon>
        <taxon>Streptophyta</taxon>
        <taxon>Embryophyta</taxon>
        <taxon>Tracheophyta</taxon>
        <taxon>Spermatophyta</taxon>
        <taxon>Magnoliopsida</taxon>
        <taxon>eudicotyledons</taxon>
        <taxon>Gunneridae</taxon>
        <taxon>Pentapetalae</taxon>
        <taxon>asterids</taxon>
        <taxon>campanulids</taxon>
        <taxon>Asterales</taxon>
        <taxon>Asteraceae</taxon>
        <taxon>Carduoideae</taxon>
        <taxon>Cardueae</taxon>
        <taxon>Centaureinae</taxon>
        <taxon>Centaurea</taxon>
    </lineage>
</organism>
<dbReference type="InterPro" id="IPR001810">
    <property type="entry name" value="F-box_dom"/>
</dbReference>
<sequence length="403" mass="45763">MEETAMEMAEEGNNNNNQPTKITPKKRIKMEEEIMADDEQEQQEEEDRISALPDCLILEIISHLPSTKTAIRTGMLSKRWKHLWTSVPTLIFKHNNDDNRSNFVSFVNKTLAQCHQSKLKKFGVYTSYDVRFETEVNNWILYAISRSVESLDLILWSFDLEAEFLLNQCFFTNSCFTDLTLAGCVFNPIGMVRWKSLRNLCISFGNLDEDLIENVLSGSPVLETLVLDNCYGYRRLDLTSKSLKSLVFSGYMVPDDESDDLDDVIEINAPNLLSLTIQDDLLLWKIVLLNVSSLVEANLDYTKGGHCETIPKEAEEEMLKGFIQSLSHVKELKIGVFCCKVLSRLEAKGFIFPSNVKFPDFTSAFYSDNDSLGQGDLSDSDSVESSDWDVLLLDHGSKGDEFN</sequence>
<feature type="region of interest" description="Disordered" evidence="1">
    <location>
        <begin position="1"/>
        <end position="25"/>
    </location>
</feature>
<dbReference type="CDD" id="cd22160">
    <property type="entry name" value="F-box_AtFBL13-like"/>
    <property type="match status" value="1"/>
</dbReference>
<evidence type="ECO:0000313" key="5">
    <source>
        <dbReference type="Proteomes" id="UP001172457"/>
    </source>
</evidence>
<feature type="domain" description="At1g61320/AtMIF1 LRR" evidence="3">
    <location>
        <begin position="121"/>
        <end position="281"/>
    </location>
</feature>
<comment type="caution">
    <text evidence="4">The sequence shown here is derived from an EMBL/GenBank/DDBJ whole genome shotgun (WGS) entry which is preliminary data.</text>
</comment>
<dbReference type="PANTHER" id="PTHR32212">
    <property type="entry name" value="CYCLIN-LIKE F-BOX"/>
    <property type="match status" value="1"/>
</dbReference>
<dbReference type="InterPro" id="IPR055357">
    <property type="entry name" value="LRR_At1g61320_AtMIF1"/>
</dbReference>
<dbReference type="InterPro" id="IPR036047">
    <property type="entry name" value="F-box-like_dom_sf"/>
</dbReference>
<dbReference type="AlphaFoldDB" id="A0AA38TTN6"/>
<protein>
    <recommendedName>
        <fullName evidence="6">F-box domain-containing protein</fullName>
    </recommendedName>
</protein>
<feature type="compositionally biased region" description="Acidic residues" evidence="1">
    <location>
        <begin position="1"/>
        <end position="10"/>
    </location>
</feature>
<evidence type="ECO:0000259" key="3">
    <source>
        <dbReference type="Pfam" id="PF23622"/>
    </source>
</evidence>
<proteinExistence type="predicted"/>
<dbReference type="InterPro" id="IPR032675">
    <property type="entry name" value="LRR_dom_sf"/>
</dbReference>
<reference evidence="4" key="1">
    <citation type="submission" date="2023-03" db="EMBL/GenBank/DDBJ databases">
        <title>Chromosome-scale reference genome and RAD-based genetic map of yellow starthistle (Centaurea solstitialis) reveal putative structural variation and QTLs associated with invader traits.</title>
        <authorList>
            <person name="Reatini B."/>
            <person name="Cang F.A."/>
            <person name="Jiang Q."/>
            <person name="Mckibben M.T.W."/>
            <person name="Barker M.S."/>
            <person name="Rieseberg L.H."/>
            <person name="Dlugosch K.M."/>
        </authorList>
    </citation>
    <scope>NUCLEOTIDE SEQUENCE</scope>
    <source>
        <strain evidence="4">CAN-66</strain>
        <tissue evidence="4">Leaf</tissue>
    </source>
</reference>
<dbReference type="Pfam" id="PF23622">
    <property type="entry name" value="LRR_At1g61320_AtMIF1"/>
    <property type="match status" value="1"/>
</dbReference>
<keyword evidence="5" id="KW-1185">Reference proteome</keyword>
<dbReference type="Pfam" id="PF00646">
    <property type="entry name" value="F-box"/>
    <property type="match status" value="1"/>
</dbReference>
<dbReference type="SUPFAM" id="SSF81383">
    <property type="entry name" value="F-box domain"/>
    <property type="match status" value="1"/>
</dbReference>
<name>A0AA38TTN6_9ASTR</name>